<comment type="caution">
    <text evidence="2">The sequence shown here is derived from an EMBL/GenBank/DDBJ whole genome shotgun (WGS) entry which is preliminary data.</text>
</comment>
<reference evidence="2" key="1">
    <citation type="submission" date="2019-12" db="EMBL/GenBank/DDBJ databases">
        <title>Genome sequencing and annotation of Brassica cretica.</title>
        <authorList>
            <person name="Studholme D.J."/>
            <person name="Sarris P."/>
        </authorList>
    </citation>
    <scope>NUCLEOTIDE SEQUENCE</scope>
    <source>
        <strain evidence="2">PFS-109/04</strain>
        <tissue evidence="2">Leaf</tissue>
    </source>
</reference>
<evidence type="ECO:0000313" key="2">
    <source>
        <dbReference type="EMBL" id="KAF3501408.1"/>
    </source>
</evidence>
<accession>A0A8S9NHV1</accession>
<dbReference type="EMBL" id="QGKX02001621">
    <property type="protein sequence ID" value="KAF3501408.1"/>
    <property type="molecule type" value="Genomic_DNA"/>
</dbReference>
<feature type="compositionally biased region" description="Basic and acidic residues" evidence="1">
    <location>
        <begin position="103"/>
        <end position="114"/>
    </location>
</feature>
<dbReference type="Proteomes" id="UP000712600">
    <property type="component" value="Unassembled WGS sequence"/>
</dbReference>
<feature type="compositionally biased region" description="Polar residues" evidence="1">
    <location>
        <begin position="1"/>
        <end position="23"/>
    </location>
</feature>
<dbReference type="AlphaFoldDB" id="A0A8S9NHV1"/>
<gene>
    <name evidence="2" type="ORF">F2Q69_00042234</name>
</gene>
<feature type="region of interest" description="Disordered" evidence="1">
    <location>
        <begin position="1"/>
        <end position="47"/>
    </location>
</feature>
<organism evidence="2 3">
    <name type="scientific">Brassica cretica</name>
    <name type="common">Mustard</name>
    <dbReference type="NCBI Taxonomy" id="69181"/>
    <lineage>
        <taxon>Eukaryota</taxon>
        <taxon>Viridiplantae</taxon>
        <taxon>Streptophyta</taxon>
        <taxon>Embryophyta</taxon>
        <taxon>Tracheophyta</taxon>
        <taxon>Spermatophyta</taxon>
        <taxon>Magnoliopsida</taxon>
        <taxon>eudicotyledons</taxon>
        <taxon>Gunneridae</taxon>
        <taxon>Pentapetalae</taxon>
        <taxon>rosids</taxon>
        <taxon>malvids</taxon>
        <taxon>Brassicales</taxon>
        <taxon>Brassicaceae</taxon>
        <taxon>Brassiceae</taxon>
        <taxon>Brassica</taxon>
    </lineage>
</organism>
<feature type="region of interest" description="Disordered" evidence="1">
    <location>
        <begin position="94"/>
        <end position="114"/>
    </location>
</feature>
<protein>
    <submittedName>
        <fullName evidence="2">Uncharacterized protein</fullName>
    </submittedName>
</protein>
<name>A0A8S9NHV1_BRACR</name>
<evidence type="ECO:0000313" key="3">
    <source>
        <dbReference type="Proteomes" id="UP000712600"/>
    </source>
</evidence>
<proteinExistence type="predicted"/>
<evidence type="ECO:0000256" key="1">
    <source>
        <dbReference type="SAM" id="MobiDB-lite"/>
    </source>
</evidence>
<sequence>MTSGSNHRNFRVPTTISESNQRFSGLLHRRRAPVSVPRPREKTSGSQIKDLVDEMLPHGGDWSELAGSLMENYTRPQSRQDFSLHFLRVSESCGGVYGSGPKNSERENIDEAED</sequence>